<evidence type="ECO:0000313" key="4">
    <source>
        <dbReference type="Proteomes" id="UP000469325"/>
    </source>
</evidence>
<protein>
    <submittedName>
        <fullName evidence="3">Class B sortase</fullName>
    </submittedName>
</protein>
<feature type="region of interest" description="Disordered" evidence="2">
    <location>
        <begin position="1"/>
        <end position="24"/>
    </location>
</feature>
<keyword evidence="1" id="KW-0378">Hydrolase</keyword>
<comment type="caution">
    <text evidence="3">The sequence shown here is derived from an EMBL/GenBank/DDBJ whole genome shotgun (WGS) entry which is preliminary data.</text>
</comment>
<gene>
    <name evidence="3" type="ORF">FYJ68_03540</name>
</gene>
<reference evidence="3 4" key="1">
    <citation type="submission" date="2019-08" db="EMBL/GenBank/DDBJ databases">
        <title>In-depth cultivation of the pig gut microbiome towards novel bacterial diversity and tailored functional studies.</title>
        <authorList>
            <person name="Wylensek D."/>
            <person name="Hitch T.C.A."/>
            <person name="Clavel T."/>
        </authorList>
    </citation>
    <scope>NUCLEOTIDE SEQUENCE [LARGE SCALE GENOMIC DNA]</scope>
    <source>
        <strain evidence="3 4">CA-Schmier-601-WT-1</strain>
    </source>
</reference>
<dbReference type="GO" id="GO:0016787">
    <property type="term" value="F:hydrolase activity"/>
    <property type="evidence" value="ECO:0007669"/>
    <property type="project" value="UniProtKB-KW"/>
</dbReference>
<evidence type="ECO:0000256" key="1">
    <source>
        <dbReference type="ARBA" id="ARBA00022801"/>
    </source>
</evidence>
<dbReference type="SUPFAM" id="SSF63817">
    <property type="entry name" value="Sortase"/>
    <property type="match status" value="1"/>
</dbReference>
<dbReference type="InterPro" id="IPR005754">
    <property type="entry name" value="Sortase"/>
</dbReference>
<dbReference type="EMBL" id="VUNC01000002">
    <property type="protein sequence ID" value="MST72182.1"/>
    <property type="molecule type" value="Genomic_DNA"/>
</dbReference>
<dbReference type="CDD" id="cd05826">
    <property type="entry name" value="Sortase_B"/>
    <property type="match status" value="1"/>
</dbReference>
<keyword evidence="4" id="KW-1185">Reference proteome</keyword>
<evidence type="ECO:0000313" key="3">
    <source>
        <dbReference type="EMBL" id="MST72182.1"/>
    </source>
</evidence>
<name>A0A6N7X9H5_9ACTN</name>
<dbReference type="InterPro" id="IPR009835">
    <property type="entry name" value="SrtB"/>
</dbReference>
<sequence length="271" mass="28880">MKLKRRGRAHHRKRRNRKWGRRPNRVPPIRTVLGGILVCVGLCMLAAGATLVTPQLCEIPVGLARARVVREPGASTPGASAGVSWQRVSETCPNAVAWLEVPGAGIDLPVMRPTPEDPGYYLTHSAGGLPSPAGAPFMPCESSPDNTHVVVYGHNLAGTGAMFSPLRTCHEQGEFVDVLAGGARWTTSVGATSFHPLCASVVGSDDEEVQRTYFSDEGELREWLRSRVASSTAVAGDAQTWVATAQRALTLVTCSSTTPGQPTRTVVTFVT</sequence>
<dbReference type="InterPro" id="IPR023365">
    <property type="entry name" value="Sortase_dom-sf"/>
</dbReference>
<organism evidence="3 4">
    <name type="scientific">Olsenella porci</name>
    <dbReference type="NCBI Taxonomy" id="2652279"/>
    <lineage>
        <taxon>Bacteria</taxon>
        <taxon>Bacillati</taxon>
        <taxon>Actinomycetota</taxon>
        <taxon>Coriobacteriia</taxon>
        <taxon>Coriobacteriales</taxon>
        <taxon>Atopobiaceae</taxon>
        <taxon>Olsenella</taxon>
    </lineage>
</organism>
<dbReference type="Pfam" id="PF04203">
    <property type="entry name" value="Sortase"/>
    <property type="match status" value="1"/>
</dbReference>
<accession>A0A6N7X9H5</accession>
<dbReference type="Gene3D" id="2.40.260.10">
    <property type="entry name" value="Sortase"/>
    <property type="match status" value="1"/>
</dbReference>
<dbReference type="Proteomes" id="UP000469325">
    <property type="component" value="Unassembled WGS sequence"/>
</dbReference>
<evidence type="ECO:0000256" key="2">
    <source>
        <dbReference type="SAM" id="MobiDB-lite"/>
    </source>
</evidence>
<proteinExistence type="predicted"/>
<dbReference type="AlphaFoldDB" id="A0A6N7X9H5"/>